<sequence length="232" mass="24492">MDPKAGEPNIRIPPLDLPGSLDVPDGFTAAVLFAHGIGINSGRQSPRNLHVAAKLREAGYATLLMDLLTEEEKADPANDFDVHRLAERLLQATRFLRSETAVEQKPVGFFGGATGAATALIAAGRAAEHDGIGAVVCRGGRPDLAEAWLDGVTAPTLLIVGSKDAPALDLNSDAFARLHCVKALEVVPGAGRLFEEPGKLDMVADSARSWFDSHLLKAGNDWARVDGGTVRT</sequence>
<evidence type="ECO:0000313" key="1">
    <source>
        <dbReference type="EMBL" id="MBP2291176.1"/>
    </source>
</evidence>
<reference evidence="1 2" key="1">
    <citation type="submission" date="2021-03" db="EMBL/GenBank/DDBJ databases">
        <title>Genomic Encyclopedia of Type Strains, Phase III (KMG-III): the genomes of soil and plant-associated and newly described type strains.</title>
        <authorList>
            <person name="Whitman W."/>
        </authorList>
    </citation>
    <scope>NUCLEOTIDE SEQUENCE [LARGE SCALE GENOMIC DNA]</scope>
    <source>
        <strain evidence="1 2">IMMIB AFH-6</strain>
    </source>
</reference>
<accession>A0ABS4SF30</accession>
<gene>
    <name evidence="1" type="ORF">J2851_000918</name>
</gene>
<keyword evidence="2" id="KW-1185">Reference proteome</keyword>
<comment type="caution">
    <text evidence="1">The sequence shown here is derived from an EMBL/GenBank/DDBJ whole genome shotgun (WGS) entry which is preliminary data.</text>
</comment>
<dbReference type="Proteomes" id="UP000781958">
    <property type="component" value="Unassembled WGS sequence"/>
</dbReference>
<dbReference type="SUPFAM" id="SSF53474">
    <property type="entry name" value="alpha/beta-Hydrolases"/>
    <property type="match status" value="1"/>
</dbReference>
<dbReference type="InterPro" id="IPR029058">
    <property type="entry name" value="AB_hydrolase_fold"/>
</dbReference>
<organism evidence="1 2">
    <name type="scientific">Azospirillum rugosum</name>
    <dbReference type="NCBI Taxonomy" id="416170"/>
    <lineage>
        <taxon>Bacteria</taxon>
        <taxon>Pseudomonadati</taxon>
        <taxon>Pseudomonadota</taxon>
        <taxon>Alphaproteobacteria</taxon>
        <taxon>Rhodospirillales</taxon>
        <taxon>Azospirillaceae</taxon>
        <taxon>Azospirillum</taxon>
    </lineage>
</organism>
<name>A0ABS4SF30_9PROT</name>
<proteinExistence type="predicted"/>
<evidence type="ECO:0000313" key="2">
    <source>
        <dbReference type="Proteomes" id="UP000781958"/>
    </source>
</evidence>
<dbReference type="Gene3D" id="3.40.50.1820">
    <property type="entry name" value="alpha/beta hydrolase"/>
    <property type="match status" value="1"/>
</dbReference>
<dbReference type="EMBL" id="JAGINP010000002">
    <property type="protein sequence ID" value="MBP2291176.1"/>
    <property type="molecule type" value="Genomic_DNA"/>
</dbReference>
<protein>
    <submittedName>
        <fullName evidence="1">Pimeloyl-ACP methyl ester carboxylesterase</fullName>
    </submittedName>
</protein>
<dbReference type="RefSeq" id="WP_209764537.1">
    <property type="nucleotide sequence ID" value="NZ_JAGINP010000002.1"/>
</dbReference>